<name>A0A1F6VA35_9BACT</name>
<gene>
    <name evidence="1" type="ORF">A2642_02675</name>
</gene>
<reference evidence="1 2" key="1">
    <citation type="journal article" date="2016" name="Nat. Commun.">
        <title>Thousands of microbial genomes shed light on interconnected biogeochemical processes in an aquifer system.</title>
        <authorList>
            <person name="Anantharaman K."/>
            <person name="Brown C.T."/>
            <person name="Hug L.A."/>
            <person name="Sharon I."/>
            <person name="Castelle C.J."/>
            <person name="Probst A.J."/>
            <person name="Thomas B.C."/>
            <person name="Singh A."/>
            <person name="Wilkins M.J."/>
            <person name="Karaoz U."/>
            <person name="Brodie E.L."/>
            <person name="Williams K.H."/>
            <person name="Hubbard S.S."/>
            <person name="Banfield J.F."/>
        </authorList>
    </citation>
    <scope>NUCLEOTIDE SEQUENCE [LARGE SCALE GENOMIC DNA]</scope>
</reference>
<organism evidence="1 2">
    <name type="scientific">Candidatus Nomurabacteria bacterium RIFCSPHIGHO2_01_FULL_39_10</name>
    <dbReference type="NCBI Taxonomy" id="1801733"/>
    <lineage>
        <taxon>Bacteria</taxon>
        <taxon>Candidatus Nomuraibacteriota</taxon>
    </lineage>
</organism>
<comment type="caution">
    <text evidence="1">The sequence shown here is derived from an EMBL/GenBank/DDBJ whole genome shotgun (WGS) entry which is preliminary data.</text>
</comment>
<dbReference type="Proteomes" id="UP000178700">
    <property type="component" value="Unassembled WGS sequence"/>
</dbReference>
<dbReference type="EMBL" id="MFTJ01000009">
    <property type="protein sequence ID" value="OGI66527.1"/>
    <property type="molecule type" value="Genomic_DNA"/>
</dbReference>
<evidence type="ECO:0000313" key="1">
    <source>
        <dbReference type="EMBL" id="OGI66527.1"/>
    </source>
</evidence>
<sequence>MSTEQRGIEPAKDKKWEVYKENFLKREYTIADMVEKGEARVEWGEDKNGKPEFVKVFLNDGTPSGNLILFENIEEFKHYNRDSKATRALHKFPDYYD</sequence>
<dbReference type="AlphaFoldDB" id="A0A1F6VA35"/>
<protein>
    <submittedName>
        <fullName evidence="1">Uncharacterized protein</fullName>
    </submittedName>
</protein>
<accession>A0A1F6VA35</accession>
<proteinExistence type="predicted"/>
<evidence type="ECO:0000313" key="2">
    <source>
        <dbReference type="Proteomes" id="UP000178700"/>
    </source>
</evidence>